<dbReference type="InterPro" id="IPR048936">
    <property type="entry name" value="MvdD-like_ATPgrasp"/>
</dbReference>
<dbReference type="PANTHER" id="PTHR21621:SF0">
    <property type="entry name" value="BETA-CITRYLGLUTAMATE SYNTHASE B-RELATED"/>
    <property type="match status" value="1"/>
</dbReference>
<proteinExistence type="predicted"/>
<dbReference type="RefSeq" id="WP_344680064.1">
    <property type="nucleotide sequence ID" value="NZ_BAAAUX010000013.1"/>
</dbReference>
<reference evidence="2 3" key="1">
    <citation type="journal article" date="2019" name="Int. J. Syst. Evol. Microbiol.">
        <title>The Global Catalogue of Microorganisms (GCM) 10K type strain sequencing project: providing services to taxonomists for standard genome sequencing and annotation.</title>
        <authorList>
            <consortium name="The Broad Institute Genomics Platform"/>
            <consortium name="The Broad Institute Genome Sequencing Center for Infectious Disease"/>
            <person name="Wu L."/>
            <person name="Ma J."/>
        </authorList>
    </citation>
    <scope>NUCLEOTIDE SEQUENCE [LARGE SCALE GENOMIC DNA]</scope>
    <source>
        <strain evidence="2 3">JCM 9383</strain>
    </source>
</reference>
<dbReference type="PANTHER" id="PTHR21621">
    <property type="entry name" value="RIBOSOMAL PROTEIN S6 MODIFICATION PROTEIN"/>
    <property type="match status" value="1"/>
</dbReference>
<feature type="domain" description="MvdD-like pre-ATP grasp" evidence="1">
    <location>
        <begin position="3"/>
        <end position="111"/>
    </location>
</feature>
<sequence>MAVLVLTQRFDATADVVIDELNRRGVPLVRADLGDLTVSAELDGPRWTGVLAAEHHAVKLDDITGIYYRRPTNPTAPDGVSREVAEWIEAEQRWGLRGLLAALTRETWVNWPPAIHAAEHKPYQLAQAADVGLSVPETLITNDPDTAAEFARRAKPVLYKAFRGNPVEIDGEPRLVYATEVTAEQCRAESVRVAPVMLQHRIDKAFDARVTRVDDHVFAVIPRTESGAAPLDWRIDHAANTWHPVEVPADVRAGLLRLLDRLDLRFAACDFSVDHAGRWRFLEANPAGQWAWNHLLRDQITAALANALTQETTP</sequence>
<dbReference type="SUPFAM" id="SSF56059">
    <property type="entry name" value="Glutathione synthetase ATP-binding domain-like"/>
    <property type="match status" value="1"/>
</dbReference>
<comment type="caution">
    <text evidence="2">The sequence shown here is derived from an EMBL/GenBank/DDBJ whole genome shotgun (WGS) entry which is preliminary data.</text>
</comment>
<dbReference type="EMBL" id="BAAAUX010000013">
    <property type="protein sequence ID" value="GAA2791443.1"/>
    <property type="molecule type" value="Genomic_DNA"/>
</dbReference>
<gene>
    <name evidence="2" type="primary">tgmB</name>
    <name evidence="2" type="ORF">GCM10010470_27830</name>
</gene>
<evidence type="ECO:0000259" key="1">
    <source>
        <dbReference type="Pfam" id="PF21068"/>
    </source>
</evidence>
<dbReference type="Proteomes" id="UP001500979">
    <property type="component" value="Unassembled WGS sequence"/>
</dbReference>
<protein>
    <submittedName>
        <fullName evidence="2">ATP-grasp ribosomal peptide maturase</fullName>
    </submittedName>
</protein>
<evidence type="ECO:0000313" key="3">
    <source>
        <dbReference type="Proteomes" id="UP001500979"/>
    </source>
</evidence>
<dbReference type="Pfam" id="PF21068">
    <property type="entry name" value="ATPgraspMvdD"/>
    <property type="match status" value="1"/>
</dbReference>
<evidence type="ECO:0000313" key="2">
    <source>
        <dbReference type="EMBL" id="GAA2791443.1"/>
    </source>
</evidence>
<keyword evidence="3" id="KW-1185">Reference proteome</keyword>
<accession>A0ABN3VCF2</accession>
<organism evidence="2 3">
    <name type="scientific">Saccharopolyspora taberi</name>
    <dbReference type="NCBI Taxonomy" id="60895"/>
    <lineage>
        <taxon>Bacteria</taxon>
        <taxon>Bacillati</taxon>
        <taxon>Actinomycetota</taxon>
        <taxon>Actinomycetes</taxon>
        <taxon>Pseudonocardiales</taxon>
        <taxon>Pseudonocardiaceae</taxon>
        <taxon>Saccharopolyspora</taxon>
    </lineage>
</organism>
<dbReference type="Gene3D" id="3.30.470.20">
    <property type="entry name" value="ATP-grasp fold, B domain"/>
    <property type="match status" value="1"/>
</dbReference>
<name>A0ABN3VCF2_9PSEU</name>